<name>A0ABV4NL24_9GAMM</name>
<feature type="transmembrane region" description="Helical" evidence="10">
    <location>
        <begin position="128"/>
        <end position="148"/>
    </location>
</feature>
<comment type="caution">
    <text evidence="12">The sequence shown here is derived from an EMBL/GenBank/DDBJ whole genome shotgun (WGS) entry which is preliminary data.</text>
</comment>
<dbReference type="Pfam" id="PF01569">
    <property type="entry name" value="PAP2"/>
    <property type="match status" value="1"/>
</dbReference>
<dbReference type="PANTHER" id="PTHR14969:SF62">
    <property type="entry name" value="DECAPRENYLPHOSPHORYL-5-PHOSPHORIBOSE PHOSPHATASE RV3807C-RELATED"/>
    <property type="match status" value="1"/>
</dbReference>
<gene>
    <name evidence="12" type="ORF">ACCI51_04950</name>
</gene>
<reference evidence="12 13" key="1">
    <citation type="submission" date="2024-08" db="EMBL/GenBank/DDBJ databases">
        <authorList>
            <person name="Ishaq N."/>
        </authorList>
    </citation>
    <scope>NUCLEOTIDE SEQUENCE [LARGE SCALE GENOMIC DNA]</scope>
    <source>
        <strain evidence="12 13">JCM 30400</strain>
    </source>
</reference>
<sequence length="173" mass="18935">MRDLSMNLKSIDVSLVLYLTERAARPTSRKRYLWLSKSGDGWLTVVVLVSYVIANAAIQLFIVACSALAVERSLYWTIKNTTRRRRPPQAIPGMRPIIIAHDRFSLPSGHTSAAFLFITYMTHQVSPIWGLGFIWATGVGAARVGLGVHFPSDIFAGAILGSCVALAMGAVFL</sequence>
<evidence type="ECO:0000256" key="4">
    <source>
        <dbReference type="ARBA" id="ARBA00022692"/>
    </source>
</evidence>
<comment type="catalytic activity">
    <reaction evidence="9">
        <text>di-trans,octa-cis-undecaprenyl diphosphate + H2O = di-trans,octa-cis-undecaprenyl phosphate + phosphate + H(+)</text>
        <dbReference type="Rhea" id="RHEA:28094"/>
        <dbReference type="ChEBI" id="CHEBI:15377"/>
        <dbReference type="ChEBI" id="CHEBI:15378"/>
        <dbReference type="ChEBI" id="CHEBI:43474"/>
        <dbReference type="ChEBI" id="CHEBI:58405"/>
        <dbReference type="ChEBI" id="CHEBI:60392"/>
        <dbReference type="EC" id="3.6.1.27"/>
    </reaction>
</comment>
<dbReference type="Proteomes" id="UP001569414">
    <property type="component" value="Unassembled WGS sequence"/>
</dbReference>
<organism evidence="12 13">
    <name type="scientific">Microbulbifer echini</name>
    <dbReference type="NCBI Taxonomy" id="1529067"/>
    <lineage>
        <taxon>Bacteria</taxon>
        <taxon>Pseudomonadati</taxon>
        <taxon>Pseudomonadota</taxon>
        <taxon>Gammaproteobacteria</taxon>
        <taxon>Cellvibrionales</taxon>
        <taxon>Microbulbiferaceae</taxon>
        <taxon>Microbulbifer</taxon>
    </lineage>
</organism>
<dbReference type="Gene3D" id="1.20.144.10">
    <property type="entry name" value="Phosphatidic acid phosphatase type 2/haloperoxidase"/>
    <property type="match status" value="1"/>
</dbReference>
<evidence type="ECO:0000256" key="1">
    <source>
        <dbReference type="ARBA" id="ARBA00004651"/>
    </source>
</evidence>
<evidence type="ECO:0000313" key="13">
    <source>
        <dbReference type="Proteomes" id="UP001569414"/>
    </source>
</evidence>
<keyword evidence="7 10" id="KW-0472">Membrane</keyword>
<feature type="transmembrane region" description="Helical" evidence="10">
    <location>
        <begin position="42"/>
        <end position="70"/>
    </location>
</feature>
<dbReference type="CDD" id="cd01610">
    <property type="entry name" value="PAP2_like"/>
    <property type="match status" value="1"/>
</dbReference>
<dbReference type="InterPro" id="IPR000326">
    <property type="entry name" value="PAP2/HPO"/>
</dbReference>
<evidence type="ECO:0000256" key="6">
    <source>
        <dbReference type="ARBA" id="ARBA00022989"/>
    </source>
</evidence>
<keyword evidence="13" id="KW-1185">Reference proteome</keyword>
<evidence type="ECO:0000256" key="2">
    <source>
        <dbReference type="ARBA" id="ARBA00012374"/>
    </source>
</evidence>
<evidence type="ECO:0000256" key="8">
    <source>
        <dbReference type="ARBA" id="ARBA00032707"/>
    </source>
</evidence>
<evidence type="ECO:0000256" key="10">
    <source>
        <dbReference type="SAM" id="Phobius"/>
    </source>
</evidence>
<dbReference type="InterPro" id="IPR036938">
    <property type="entry name" value="PAP2/HPO_sf"/>
</dbReference>
<feature type="transmembrane region" description="Helical" evidence="10">
    <location>
        <begin position="154"/>
        <end position="172"/>
    </location>
</feature>
<dbReference type="SMART" id="SM00014">
    <property type="entry name" value="acidPPc"/>
    <property type="match status" value="1"/>
</dbReference>
<keyword evidence="3" id="KW-1003">Cell membrane</keyword>
<evidence type="ECO:0000313" key="12">
    <source>
        <dbReference type="EMBL" id="MFA0789884.1"/>
    </source>
</evidence>
<evidence type="ECO:0000256" key="3">
    <source>
        <dbReference type="ARBA" id="ARBA00022475"/>
    </source>
</evidence>
<proteinExistence type="predicted"/>
<feature type="domain" description="Phosphatidic acid phosphatase type 2/haloperoxidase" evidence="11">
    <location>
        <begin position="61"/>
        <end position="169"/>
    </location>
</feature>
<keyword evidence="5" id="KW-0378">Hydrolase</keyword>
<keyword evidence="4 10" id="KW-0812">Transmembrane</keyword>
<evidence type="ECO:0000256" key="5">
    <source>
        <dbReference type="ARBA" id="ARBA00022801"/>
    </source>
</evidence>
<dbReference type="EMBL" id="JBGMEL010000003">
    <property type="protein sequence ID" value="MFA0789884.1"/>
    <property type="molecule type" value="Genomic_DNA"/>
</dbReference>
<evidence type="ECO:0000256" key="9">
    <source>
        <dbReference type="ARBA" id="ARBA00047594"/>
    </source>
</evidence>
<evidence type="ECO:0000256" key="7">
    <source>
        <dbReference type="ARBA" id="ARBA00023136"/>
    </source>
</evidence>
<accession>A0ABV4NL24</accession>
<dbReference type="SUPFAM" id="SSF48317">
    <property type="entry name" value="Acid phosphatase/Vanadium-dependent haloperoxidase"/>
    <property type="match status" value="1"/>
</dbReference>
<evidence type="ECO:0000259" key="11">
    <source>
        <dbReference type="SMART" id="SM00014"/>
    </source>
</evidence>
<comment type="subcellular location">
    <subcellularLocation>
        <location evidence="1">Cell membrane</location>
        <topology evidence="1">Multi-pass membrane protein</topology>
    </subcellularLocation>
</comment>
<dbReference type="EC" id="3.6.1.27" evidence="2"/>
<protein>
    <recommendedName>
        <fullName evidence="2">undecaprenyl-diphosphate phosphatase</fullName>
        <ecNumber evidence="2">3.6.1.27</ecNumber>
    </recommendedName>
    <alternativeName>
        <fullName evidence="8">Undecaprenyl pyrophosphate phosphatase</fullName>
    </alternativeName>
</protein>
<keyword evidence="6 10" id="KW-1133">Transmembrane helix</keyword>
<dbReference type="PANTHER" id="PTHR14969">
    <property type="entry name" value="SPHINGOSINE-1-PHOSPHATE PHOSPHOHYDROLASE"/>
    <property type="match status" value="1"/>
</dbReference>